<dbReference type="RefSeq" id="WP_019748923.1">
    <property type="nucleotide sequence ID" value="NZ_BHXB01000001.1"/>
</dbReference>
<proteinExistence type="predicted"/>
<dbReference type="EMBL" id="JAECSB010000099">
    <property type="protein sequence ID" value="MBH5147438.1"/>
    <property type="molecule type" value="Genomic_DNA"/>
</dbReference>
<gene>
    <name evidence="3" type="ORF">BS297_14945</name>
    <name evidence="4" type="ORF">I3517_33035</name>
    <name evidence="5" type="ORF">QIE55_17565</name>
</gene>
<dbReference type="AlphaFoldDB" id="A0A0C2VMH6"/>
<dbReference type="Proteomes" id="UP001230933">
    <property type="component" value="Chromosome"/>
</dbReference>
<evidence type="ECO:0000313" key="7">
    <source>
        <dbReference type="Proteomes" id="UP000627573"/>
    </source>
</evidence>
<accession>A0A0C2VMH6</accession>
<dbReference type="PANTHER" id="PTHR36115:SF6">
    <property type="entry name" value="PROLINE-RICH ANTIGEN HOMOLOG"/>
    <property type="match status" value="1"/>
</dbReference>
<organism evidence="3 6">
    <name type="scientific">Rhodococcus erythropolis</name>
    <name type="common">Arthrobacter picolinophilus</name>
    <dbReference type="NCBI Taxonomy" id="1833"/>
    <lineage>
        <taxon>Bacteria</taxon>
        <taxon>Bacillati</taxon>
        <taxon>Actinomycetota</taxon>
        <taxon>Actinomycetes</taxon>
        <taxon>Mycobacteriales</taxon>
        <taxon>Nocardiaceae</taxon>
        <taxon>Rhodococcus</taxon>
        <taxon>Rhodococcus erythropolis group</taxon>
    </lineage>
</organism>
<protein>
    <submittedName>
        <fullName evidence="4">RDD family protein</fullName>
    </submittedName>
</protein>
<keyword evidence="2" id="KW-0812">Transmembrane</keyword>
<evidence type="ECO:0000313" key="4">
    <source>
        <dbReference type="EMBL" id="MBH5147438.1"/>
    </source>
</evidence>
<dbReference type="PIRSF" id="PIRSF021697">
    <property type="entry name" value="UCP021697"/>
    <property type="match status" value="1"/>
</dbReference>
<dbReference type="InterPro" id="IPR016795">
    <property type="entry name" value="UCP021697"/>
</dbReference>
<evidence type="ECO:0000256" key="2">
    <source>
        <dbReference type="SAM" id="Phobius"/>
    </source>
</evidence>
<reference evidence="5" key="3">
    <citation type="submission" date="2023-08" db="EMBL/GenBank/DDBJ databases">
        <title>Isolation and Characterization of Rhodococcus erythropolis MGMM8.</title>
        <authorList>
            <person name="Diabankana R.G.C."/>
            <person name="Afordoanyi D.M."/>
            <person name="Validov S.Z."/>
        </authorList>
    </citation>
    <scope>NUCLEOTIDE SEQUENCE</scope>
    <source>
        <strain evidence="5">MGMM8</strain>
    </source>
</reference>
<sequence length="157" mass="16715">MARITGTWLSGPQAALPKSTDGREQSYRGEFLGFPQEGPGSLVGSGRRIAALLVDWVMAVGVASLITGDFFDGMTSTVTLMVWFAVGVVTVALFNFTPGQFVLGLQVARIEGPIRVGFVRALGRQALLVFVIPATITDIDGRGMQDRATGTLLVKSR</sequence>
<dbReference type="EMBL" id="CP124545">
    <property type="protein sequence ID" value="WGV47376.1"/>
    <property type="molecule type" value="Genomic_DNA"/>
</dbReference>
<evidence type="ECO:0000313" key="3">
    <source>
        <dbReference type="EMBL" id="KAB2584553.1"/>
    </source>
</evidence>
<keyword evidence="2" id="KW-1133">Transmembrane helix</keyword>
<keyword evidence="7" id="KW-1185">Reference proteome</keyword>
<keyword evidence="2" id="KW-0472">Membrane</keyword>
<dbReference type="OMA" id="PALIWDR"/>
<feature type="transmembrane region" description="Helical" evidence="2">
    <location>
        <begin position="49"/>
        <end position="68"/>
    </location>
</feature>
<dbReference type="Proteomes" id="UP000627573">
    <property type="component" value="Unassembled WGS sequence"/>
</dbReference>
<dbReference type="EMBL" id="MRBO01000424">
    <property type="protein sequence ID" value="KAB2584553.1"/>
    <property type="molecule type" value="Genomic_DNA"/>
</dbReference>
<reference evidence="4 7" key="2">
    <citation type="submission" date="2020-12" db="EMBL/GenBank/DDBJ databases">
        <title>Draft genome sequence of furan degrading bacterial strain FUR100.</title>
        <authorList>
            <person name="Woiski C."/>
        </authorList>
    </citation>
    <scope>NUCLEOTIDE SEQUENCE [LARGE SCALE GENOMIC DNA]</scope>
    <source>
        <strain evidence="4 7">FUR100</strain>
    </source>
</reference>
<dbReference type="InterPro" id="IPR051791">
    <property type="entry name" value="Pra-immunoreactive"/>
</dbReference>
<dbReference type="Proteomes" id="UP000325576">
    <property type="component" value="Unassembled WGS sequence"/>
</dbReference>
<feature type="transmembrane region" description="Helical" evidence="2">
    <location>
        <begin position="80"/>
        <end position="105"/>
    </location>
</feature>
<name>A0A0C2VMH6_RHOER</name>
<reference evidence="3 6" key="1">
    <citation type="journal article" date="2017" name="Poromechanics V (2013)">
        <title>Genomic Characterization of the Arsenic-Tolerant Actinobacterium, &lt;i&gt;Rhodococcus erythropolis&lt;/i&gt; S43.</title>
        <authorList>
            <person name="Retamal-Morales G."/>
            <person name="Mehnert M."/>
            <person name="Schwabe R."/>
            <person name="Tischler D."/>
            <person name="Schloemann M."/>
            <person name="Levican G.J."/>
        </authorList>
    </citation>
    <scope>NUCLEOTIDE SEQUENCE [LARGE SCALE GENOMIC DNA]</scope>
    <source>
        <strain evidence="3 6">S43</strain>
    </source>
</reference>
<dbReference type="GeneID" id="57486483"/>
<evidence type="ECO:0000313" key="6">
    <source>
        <dbReference type="Proteomes" id="UP000325576"/>
    </source>
</evidence>
<evidence type="ECO:0000313" key="5">
    <source>
        <dbReference type="EMBL" id="WGV47376.1"/>
    </source>
</evidence>
<feature type="region of interest" description="Disordered" evidence="1">
    <location>
        <begin position="1"/>
        <end position="23"/>
    </location>
</feature>
<dbReference type="PANTHER" id="PTHR36115">
    <property type="entry name" value="PROLINE-RICH ANTIGEN HOMOLOG-RELATED"/>
    <property type="match status" value="1"/>
</dbReference>
<evidence type="ECO:0000256" key="1">
    <source>
        <dbReference type="SAM" id="MobiDB-lite"/>
    </source>
</evidence>